<dbReference type="AlphaFoldDB" id="I3X0C1"/>
<feature type="compositionally biased region" description="Basic residues" evidence="1">
    <location>
        <begin position="1"/>
        <end position="16"/>
    </location>
</feature>
<evidence type="ECO:0000313" key="4">
    <source>
        <dbReference type="EMBL" id="AFL49327.1"/>
    </source>
</evidence>
<dbReference type="PATRIC" id="fig|1185652.3.peg.762"/>
<reference evidence="4 5" key="1">
    <citation type="journal article" date="2012" name="J. Bacteriol.">
        <title>Complete genome sequence of the broad-host-range strain Sinorhizobium fredii USDA257.</title>
        <authorList>
            <person name="Schuldes J."/>
            <person name="Rodriguez Orbegoso M."/>
            <person name="Schmeisser C."/>
            <person name="Krishnan H.B."/>
            <person name="Daniel R."/>
            <person name="Streit W.R."/>
        </authorList>
    </citation>
    <scope>NUCLEOTIDE SEQUENCE [LARGE SCALE GENOMIC DNA]</scope>
    <source>
        <strain evidence="4 5">USDA 257</strain>
    </source>
</reference>
<feature type="compositionally biased region" description="Basic and acidic residues" evidence="1">
    <location>
        <begin position="128"/>
        <end position="141"/>
    </location>
</feature>
<feature type="region of interest" description="Disordered" evidence="1">
    <location>
        <begin position="123"/>
        <end position="149"/>
    </location>
</feature>
<organism evidence="4 5">
    <name type="scientific">Sinorhizobium fredii (strain USDA 257)</name>
    <dbReference type="NCBI Taxonomy" id="1185652"/>
    <lineage>
        <taxon>Bacteria</taxon>
        <taxon>Pseudomonadati</taxon>
        <taxon>Pseudomonadota</taxon>
        <taxon>Alphaproteobacteria</taxon>
        <taxon>Hyphomicrobiales</taxon>
        <taxon>Rhizobiaceae</taxon>
        <taxon>Sinorhizobium/Ensifer group</taxon>
        <taxon>Sinorhizobium</taxon>
    </lineage>
</organism>
<gene>
    <name evidence="4" type="ORF">USDA257_c07340</name>
</gene>
<dbReference type="Gene3D" id="1.10.101.10">
    <property type="entry name" value="PGBD-like superfamily/PGBD"/>
    <property type="match status" value="2"/>
</dbReference>
<dbReference type="HOGENOM" id="CLU_062775_0_0_5"/>
<protein>
    <submittedName>
        <fullName evidence="4">Putative peptidoglycan-binding protein</fullName>
    </submittedName>
</protein>
<evidence type="ECO:0000259" key="3">
    <source>
        <dbReference type="Pfam" id="PF01471"/>
    </source>
</evidence>
<sequence length="326" mass="34716">MAPRKRKQPERKRGGRPRPGIALRGLALAGQGLGRCAVLAGRLIVHHPVGAGGLATFAVVFSFVAANAMWYQHGNHPSPLLRTRVPLVGPEVAERLAAANGEAVEPRKVTTFVIEREGETKSVQVKDTVGERESSEQRMPRSPESVSDVGAALPPPALVADVQKELARLGLYVGTPDGRSGPKTESAILRFEKRAGRSETGLASVDLLQALRAAPGSEMAIVAPDNRPYSDPKSTPAEVDPVAAAIRTAEEDATLTPRAEIPVSSELVMNIQKGLSNLAYADIVVDGVAGDQTRAAIRHFEKHYRLPQTGEPNGKVLDKLKEIGAL</sequence>
<keyword evidence="2" id="KW-0472">Membrane</keyword>
<dbReference type="InterPro" id="IPR002477">
    <property type="entry name" value="Peptidoglycan-bd-like"/>
</dbReference>
<feature type="region of interest" description="Disordered" evidence="1">
    <location>
        <begin position="1"/>
        <end position="21"/>
    </location>
</feature>
<dbReference type="KEGG" id="sfd:USDA257_c07340"/>
<dbReference type="Pfam" id="PF01471">
    <property type="entry name" value="PG_binding_1"/>
    <property type="match status" value="2"/>
</dbReference>
<dbReference type="InterPro" id="IPR036365">
    <property type="entry name" value="PGBD-like_sf"/>
</dbReference>
<name>I3X0C1_SINF2</name>
<feature type="domain" description="Peptidoglycan binding-like" evidence="3">
    <location>
        <begin position="265"/>
        <end position="320"/>
    </location>
</feature>
<feature type="transmembrane region" description="Helical" evidence="2">
    <location>
        <begin position="51"/>
        <end position="71"/>
    </location>
</feature>
<dbReference type="EMBL" id="CP003563">
    <property type="protein sequence ID" value="AFL49327.1"/>
    <property type="molecule type" value="Genomic_DNA"/>
</dbReference>
<dbReference type="Proteomes" id="UP000006180">
    <property type="component" value="Chromosome"/>
</dbReference>
<accession>I3X0C1</accession>
<keyword evidence="2" id="KW-0812">Transmembrane</keyword>
<feature type="domain" description="Peptidoglycan binding-like" evidence="3">
    <location>
        <begin position="158"/>
        <end position="211"/>
    </location>
</feature>
<evidence type="ECO:0000313" key="5">
    <source>
        <dbReference type="Proteomes" id="UP000006180"/>
    </source>
</evidence>
<dbReference type="InterPro" id="IPR036366">
    <property type="entry name" value="PGBDSf"/>
</dbReference>
<dbReference type="STRING" id="1185652.USDA257_c07340"/>
<dbReference type="eggNOG" id="COG3409">
    <property type="taxonomic scope" value="Bacteria"/>
</dbReference>
<proteinExistence type="predicted"/>
<keyword evidence="2" id="KW-1133">Transmembrane helix</keyword>
<evidence type="ECO:0000256" key="2">
    <source>
        <dbReference type="SAM" id="Phobius"/>
    </source>
</evidence>
<dbReference type="RefSeq" id="WP_014761517.1">
    <property type="nucleotide sequence ID" value="NC_018000.1"/>
</dbReference>
<evidence type="ECO:0000256" key="1">
    <source>
        <dbReference type="SAM" id="MobiDB-lite"/>
    </source>
</evidence>
<dbReference type="SUPFAM" id="SSF47090">
    <property type="entry name" value="PGBD-like"/>
    <property type="match status" value="2"/>
</dbReference>